<evidence type="ECO:0000256" key="4">
    <source>
        <dbReference type="ARBA" id="ARBA00022857"/>
    </source>
</evidence>
<dbReference type="EMBL" id="LT607750">
    <property type="protein sequence ID" value="SCG59970.1"/>
    <property type="molecule type" value="Genomic_DNA"/>
</dbReference>
<evidence type="ECO:0000256" key="5">
    <source>
        <dbReference type="ARBA" id="ARBA00023002"/>
    </source>
</evidence>
<dbReference type="PANTHER" id="PTHR46696">
    <property type="entry name" value="P450, PUTATIVE (EUROFUNG)-RELATED"/>
    <property type="match status" value="1"/>
</dbReference>
<evidence type="ECO:0000256" key="8">
    <source>
        <dbReference type="ARBA" id="ARBA00023194"/>
    </source>
</evidence>
<organism evidence="11 12">
    <name type="scientific">Micromonospora echinaurantiaca</name>
    <dbReference type="NCBI Taxonomy" id="47857"/>
    <lineage>
        <taxon>Bacteria</taxon>
        <taxon>Bacillati</taxon>
        <taxon>Actinomycetota</taxon>
        <taxon>Actinomycetes</taxon>
        <taxon>Micromonosporales</taxon>
        <taxon>Micromonosporaceae</taxon>
        <taxon>Micromonospora</taxon>
    </lineage>
</organism>
<dbReference type="PROSITE" id="PS00086">
    <property type="entry name" value="CYTOCHROME_P450"/>
    <property type="match status" value="1"/>
</dbReference>
<evidence type="ECO:0000256" key="10">
    <source>
        <dbReference type="RuleBase" id="RU000461"/>
    </source>
</evidence>
<dbReference type="InterPro" id="IPR036396">
    <property type="entry name" value="Cyt_P450_sf"/>
</dbReference>
<dbReference type="InterPro" id="IPR002397">
    <property type="entry name" value="Cyt_P450_B"/>
</dbReference>
<comment type="similarity">
    <text evidence="1 10">Belongs to the cytochrome P450 family.</text>
</comment>
<accession>A0A1C5INQ7</accession>
<proteinExistence type="inferred from homology"/>
<keyword evidence="3 10" id="KW-0479">Metal-binding</keyword>
<dbReference type="PANTHER" id="PTHR46696:SF1">
    <property type="entry name" value="CYTOCHROME P450 YJIB-RELATED"/>
    <property type="match status" value="1"/>
</dbReference>
<dbReference type="GO" id="GO:0016705">
    <property type="term" value="F:oxidoreductase activity, acting on paired donors, with incorporation or reduction of molecular oxygen"/>
    <property type="evidence" value="ECO:0007669"/>
    <property type="project" value="InterPro"/>
</dbReference>
<comment type="pathway">
    <text evidence="9">Antibiotic biosynthesis; mycinamicin biosynthesis.</text>
</comment>
<evidence type="ECO:0000256" key="9">
    <source>
        <dbReference type="ARBA" id="ARBA00060683"/>
    </source>
</evidence>
<dbReference type="FunFam" id="1.10.630.10:FF:000018">
    <property type="entry name" value="Cytochrome P450 monooxygenase"/>
    <property type="match status" value="1"/>
</dbReference>
<evidence type="ECO:0000313" key="12">
    <source>
        <dbReference type="Proteomes" id="UP000198217"/>
    </source>
</evidence>
<name>A0A1C5INQ7_9ACTN</name>
<dbReference type="Proteomes" id="UP000198217">
    <property type="component" value="Chromosome I"/>
</dbReference>
<dbReference type="Pfam" id="PF00067">
    <property type="entry name" value="p450"/>
    <property type="match status" value="2"/>
</dbReference>
<evidence type="ECO:0000256" key="6">
    <source>
        <dbReference type="ARBA" id="ARBA00023004"/>
    </source>
</evidence>
<keyword evidence="5 10" id="KW-0560">Oxidoreductase</keyword>
<evidence type="ECO:0000256" key="1">
    <source>
        <dbReference type="ARBA" id="ARBA00010617"/>
    </source>
</evidence>
<keyword evidence="12" id="KW-1185">Reference proteome</keyword>
<keyword evidence="6 10" id="KW-0408">Iron</keyword>
<keyword evidence="8" id="KW-0045">Antibiotic biosynthesis</keyword>
<dbReference type="SUPFAM" id="SSF48264">
    <property type="entry name" value="Cytochrome P450"/>
    <property type="match status" value="1"/>
</dbReference>
<dbReference type="GO" id="GO:0004497">
    <property type="term" value="F:monooxygenase activity"/>
    <property type="evidence" value="ECO:0007669"/>
    <property type="project" value="UniProtKB-KW"/>
</dbReference>
<gene>
    <name evidence="11" type="ORF">GA0070609_3589</name>
</gene>
<reference evidence="11 12" key="1">
    <citation type="submission" date="2016-06" db="EMBL/GenBank/DDBJ databases">
        <authorList>
            <person name="Kjaerup R.B."/>
            <person name="Dalgaard T.S."/>
            <person name="Juul-Madsen H.R."/>
        </authorList>
    </citation>
    <scope>NUCLEOTIDE SEQUENCE [LARGE SCALE GENOMIC DNA]</scope>
    <source>
        <strain evidence="11 12">DSM 43904</strain>
    </source>
</reference>
<dbReference type="CDD" id="cd20625">
    <property type="entry name" value="CYP164-like"/>
    <property type="match status" value="1"/>
</dbReference>
<dbReference type="PRINTS" id="PR00385">
    <property type="entry name" value="P450"/>
</dbReference>
<dbReference type="InterPro" id="IPR017972">
    <property type="entry name" value="Cyt_P450_CS"/>
</dbReference>
<keyword evidence="4" id="KW-0521">NADP</keyword>
<dbReference type="RefSeq" id="WP_088994790.1">
    <property type="nucleotide sequence ID" value="NZ_LT607750.1"/>
</dbReference>
<evidence type="ECO:0000256" key="2">
    <source>
        <dbReference type="ARBA" id="ARBA00022617"/>
    </source>
</evidence>
<evidence type="ECO:0000256" key="7">
    <source>
        <dbReference type="ARBA" id="ARBA00023033"/>
    </source>
</evidence>
<protein>
    <submittedName>
        <fullName evidence="11">Cytochrome P450</fullName>
    </submittedName>
</protein>
<dbReference type="AlphaFoldDB" id="A0A1C5INQ7"/>
<evidence type="ECO:0000256" key="3">
    <source>
        <dbReference type="ARBA" id="ARBA00022723"/>
    </source>
</evidence>
<dbReference type="Gene3D" id="1.10.630.10">
    <property type="entry name" value="Cytochrome P450"/>
    <property type="match status" value="1"/>
</dbReference>
<evidence type="ECO:0000313" key="11">
    <source>
        <dbReference type="EMBL" id="SCG59970.1"/>
    </source>
</evidence>
<dbReference type="InterPro" id="IPR001128">
    <property type="entry name" value="Cyt_P450"/>
</dbReference>
<dbReference type="GO" id="GO:0005506">
    <property type="term" value="F:iron ion binding"/>
    <property type="evidence" value="ECO:0007669"/>
    <property type="project" value="InterPro"/>
</dbReference>
<dbReference type="GO" id="GO:0017000">
    <property type="term" value="P:antibiotic biosynthetic process"/>
    <property type="evidence" value="ECO:0007669"/>
    <property type="project" value="UniProtKB-KW"/>
</dbReference>
<keyword evidence="2 10" id="KW-0349">Heme</keyword>
<sequence length="423" mass="45651">MDAAEALTLLMSPRGRVDPYPTYERLRGYGPVIEAAPAYYVVTGYAEADEILRDPRFGVLDDALRDQFWPGWRESPAVTSISRSMLRTNPPDHSRMRRLASGAFTPRRVAALREVVAAQAGELVDAMCERGRAGEPVDFMTEFAYPLPVGVICALLGVPAADRPLFRRWAADLTGVLEPEITPAELAVADRGAGELSAYFAELVTARRRVPADDLTTALVQAHDADGARLSGDELLANLVVLLVAGFETTTNLLGNGLVVLLRHPGQADALRARPDLAPGYVEEVLRYDSPVQLTSRLGTAPATVGGVELPAGSWALLLLGAANRDPRRYPEPARFDPWRAQQQPLSFGAGPHYCLGAGLARLEAQVAFPLLLRRLPDLALAGEPRHRTRLTLRGYDTLPVRVGAVAPGTDRGTPAGRRPGTP</sequence>
<dbReference type="PRINTS" id="PR00359">
    <property type="entry name" value="BP450"/>
</dbReference>
<keyword evidence="7 10" id="KW-0503">Monooxygenase</keyword>
<dbReference type="GO" id="GO:0020037">
    <property type="term" value="F:heme binding"/>
    <property type="evidence" value="ECO:0007669"/>
    <property type="project" value="InterPro"/>
</dbReference>